<dbReference type="EMBL" id="CP038015">
    <property type="protein sequence ID" value="QBP40867.1"/>
    <property type="molecule type" value="Genomic_DNA"/>
</dbReference>
<name>A0A4P6ZWW4_9BACL</name>
<proteinExistence type="predicted"/>
<keyword evidence="2" id="KW-1185">Reference proteome</keyword>
<accession>A0A4P6ZWW4</accession>
<dbReference type="Proteomes" id="UP000294292">
    <property type="component" value="Chromosome"/>
</dbReference>
<gene>
    <name evidence="1" type="ORF">E2636_06905</name>
</gene>
<evidence type="ECO:0000313" key="1">
    <source>
        <dbReference type="EMBL" id="QBP40867.1"/>
    </source>
</evidence>
<evidence type="ECO:0000313" key="2">
    <source>
        <dbReference type="Proteomes" id="UP000294292"/>
    </source>
</evidence>
<dbReference type="RefSeq" id="WP_134209541.1">
    <property type="nucleotide sequence ID" value="NZ_CP038015.1"/>
</dbReference>
<dbReference type="KEGG" id="panc:E2636_06905"/>
<dbReference type="OrthoDB" id="2453551at2"/>
<dbReference type="AlphaFoldDB" id="A0A4P6ZWW4"/>
<reference evidence="1 2" key="1">
    <citation type="submission" date="2019-03" db="EMBL/GenBank/DDBJ databases">
        <title>Complete genome sequence of Paenisporosarcina antarctica CGMCC 1.6503T.</title>
        <authorList>
            <person name="Rong J.-C."/>
            <person name="Chi N.-Y."/>
            <person name="Zhang Q.-F."/>
        </authorList>
    </citation>
    <scope>NUCLEOTIDE SEQUENCE [LARGE SCALE GENOMIC DNA]</scope>
    <source>
        <strain evidence="1 2">CGMCC 1.6503</strain>
    </source>
</reference>
<protein>
    <submittedName>
        <fullName evidence="1">Uncharacterized protein</fullName>
    </submittedName>
</protein>
<sequence length="78" mass="9004">MQLSPFIHIDDFEHIRINGPFELVLLSPRLCKLSGQGFTLTIESLDTIISTMNVDEVTINVRDLTRLELRKMDIFNDN</sequence>
<organism evidence="1 2">
    <name type="scientific">Paenisporosarcina antarctica</name>
    <dbReference type="NCBI Taxonomy" id="417367"/>
    <lineage>
        <taxon>Bacteria</taxon>
        <taxon>Bacillati</taxon>
        <taxon>Bacillota</taxon>
        <taxon>Bacilli</taxon>
        <taxon>Bacillales</taxon>
        <taxon>Caryophanaceae</taxon>
        <taxon>Paenisporosarcina</taxon>
    </lineage>
</organism>